<keyword evidence="3 6" id="KW-0133">Cell shape</keyword>
<dbReference type="GO" id="GO:0005576">
    <property type="term" value="C:extracellular region"/>
    <property type="evidence" value="ECO:0007669"/>
    <property type="project" value="TreeGrafter"/>
</dbReference>
<dbReference type="UniPathway" id="UPA00219"/>
<dbReference type="SUPFAM" id="SSF141523">
    <property type="entry name" value="L,D-transpeptidase catalytic domain-like"/>
    <property type="match status" value="1"/>
</dbReference>
<dbReference type="GO" id="GO:0008360">
    <property type="term" value="P:regulation of cell shape"/>
    <property type="evidence" value="ECO:0007669"/>
    <property type="project" value="UniProtKB-UniRule"/>
</dbReference>
<dbReference type="GO" id="GO:0018104">
    <property type="term" value="P:peptidoglycan-protein cross-linking"/>
    <property type="evidence" value="ECO:0007669"/>
    <property type="project" value="TreeGrafter"/>
</dbReference>
<evidence type="ECO:0000256" key="5">
    <source>
        <dbReference type="ARBA" id="ARBA00023316"/>
    </source>
</evidence>
<evidence type="ECO:0000256" key="4">
    <source>
        <dbReference type="ARBA" id="ARBA00022984"/>
    </source>
</evidence>
<evidence type="ECO:0000256" key="3">
    <source>
        <dbReference type="ARBA" id="ARBA00022960"/>
    </source>
</evidence>
<dbReference type="PANTHER" id="PTHR30582:SF2">
    <property type="entry name" value="L,D-TRANSPEPTIDASE YCIB-RELATED"/>
    <property type="match status" value="1"/>
</dbReference>
<dbReference type="Pfam" id="PF03734">
    <property type="entry name" value="YkuD"/>
    <property type="match status" value="1"/>
</dbReference>
<sequence length="172" mass="18484">MGRHTWMDVRSEAREGARRAGRRLGRRVAALGLGLAALAGLGGVGAVAVAAPRAAMPCEDNVKACARLSTNEAWLSDGRGTILRGPVRMSHGAPGQETPVGIFAVQRKEEVHLSKEYNNARMPWSVFFDDNGRAFHGGDPARQSAGCVRMADPDAQAFYNGLEVYDRVQIVP</sequence>
<feature type="active site" description="Nucleophile" evidence="6">
    <location>
        <position position="147"/>
    </location>
</feature>
<keyword evidence="9" id="KW-1185">Reference proteome</keyword>
<dbReference type="CDD" id="cd16913">
    <property type="entry name" value="YkuD_like"/>
    <property type="match status" value="1"/>
</dbReference>
<dbReference type="InterPro" id="IPR050979">
    <property type="entry name" value="LD-transpeptidase"/>
</dbReference>
<keyword evidence="4 6" id="KW-0573">Peptidoglycan synthesis</keyword>
<evidence type="ECO:0000313" key="9">
    <source>
        <dbReference type="Proteomes" id="UP000245639"/>
    </source>
</evidence>
<dbReference type="EMBL" id="QEKW01000001">
    <property type="protein sequence ID" value="PVZ14825.1"/>
    <property type="molecule type" value="Genomic_DNA"/>
</dbReference>
<dbReference type="PANTHER" id="PTHR30582">
    <property type="entry name" value="L,D-TRANSPEPTIDASE"/>
    <property type="match status" value="1"/>
</dbReference>
<dbReference type="AlphaFoldDB" id="A0A2U1FRM4"/>
<dbReference type="InterPro" id="IPR038063">
    <property type="entry name" value="Transpep_catalytic_dom"/>
</dbReference>
<accession>A0A2U1FRM4</accession>
<evidence type="ECO:0000256" key="6">
    <source>
        <dbReference type="PROSITE-ProRule" id="PRU01373"/>
    </source>
</evidence>
<evidence type="ECO:0000313" key="8">
    <source>
        <dbReference type="EMBL" id="PVZ14825.1"/>
    </source>
</evidence>
<protein>
    <submittedName>
        <fullName evidence="8">L,D-transpeptidase-like protein</fullName>
    </submittedName>
</protein>
<reference evidence="8 9" key="1">
    <citation type="submission" date="2018-04" db="EMBL/GenBank/DDBJ databases">
        <title>Genomic Encyclopedia of Type Strains, Phase IV (KMG-IV): sequencing the most valuable type-strain genomes for metagenomic binning, comparative biology and taxonomic classification.</title>
        <authorList>
            <person name="Goeker M."/>
        </authorList>
    </citation>
    <scope>NUCLEOTIDE SEQUENCE [LARGE SCALE GENOMIC DNA]</scope>
    <source>
        <strain evidence="8 9">DSM 45771</strain>
    </source>
</reference>
<dbReference type="RefSeq" id="WP_243417791.1">
    <property type="nucleotide sequence ID" value="NZ_QEKW01000001.1"/>
</dbReference>
<dbReference type="PROSITE" id="PS52029">
    <property type="entry name" value="LD_TPASE"/>
    <property type="match status" value="1"/>
</dbReference>
<organism evidence="8 9">
    <name type="scientific">Actinomycetospora cinnamomea</name>
    <dbReference type="NCBI Taxonomy" id="663609"/>
    <lineage>
        <taxon>Bacteria</taxon>
        <taxon>Bacillati</taxon>
        <taxon>Actinomycetota</taxon>
        <taxon>Actinomycetes</taxon>
        <taxon>Pseudonocardiales</taxon>
        <taxon>Pseudonocardiaceae</taxon>
        <taxon>Actinomycetospora</taxon>
    </lineage>
</organism>
<evidence type="ECO:0000259" key="7">
    <source>
        <dbReference type="PROSITE" id="PS52029"/>
    </source>
</evidence>
<gene>
    <name evidence="8" type="ORF">C8D89_101693</name>
</gene>
<feature type="domain" description="L,D-TPase catalytic" evidence="7">
    <location>
        <begin position="62"/>
        <end position="171"/>
    </location>
</feature>
<dbReference type="GO" id="GO:0016740">
    <property type="term" value="F:transferase activity"/>
    <property type="evidence" value="ECO:0007669"/>
    <property type="project" value="UniProtKB-KW"/>
</dbReference>
<evidence type="ECO:0000256" key="2">
    <source>
        <dbReference type="ARBA" id="ARBA00022679"/>
    </source>
</evidence>
<evidence type="ECO:0000256" key="1">
    <source>
        <dbReference type="ARBA" id="ARBA00004752"/>
    </source>
</evidence>
<proteinExistence type="predicted"/>
<dbReference type="GO" id="GO:0071972">
    <property type="term" value="F:peptidoglycan L,D-transpeptidase activity"/>
    <property type="evidence" value="ECO:0007669"/>
    <property type="project" value="TreeGrafter"/>
</dbReference>
<dbReference type="GO" id="GO:0071555">
    <property type="term" value="P:cell wall organization"/>
    <property type="evidence" value="ECO:0007669"/>
    <property type="project" value="UniProtKB-UniRule"/>
</dbReference>
<keyword evidence="2" id="KW-0808">Transferase</keyword>
<name>A0A2U1FRM4_9PSEU</name>
<comment type="pathway">
    <text evidence="1 6">Cell wall biogenesis; peptidoglycan biosynthesis.</text>
</comment>
<feature type="active site" description="Proton donor/acceptor" evidence="6">
    <location>
        <position position="136"/>
    </location>
</feature>
<dbReference type="Gene3D" id="2.40.440.10">
    <property type="entry name" value="L,D-transpeptidase catalytic domain-like"/>
    <property type="match status" value="1"/>
</dbReference>
<keyword evidence="5 6" id="KW-0961">Cell wall biogenesis/degradation</keyword>
<dbReference type="Proteomes" id="UP000245639">
    <property type="component" value="Unassembled WGS sequence"/>
</dbReference>
<dbReference type="InterPro" id="IPR005490">
    <property type="entry name" value="LD_TPept_cat_dom"/>
</dbReference>
<comment type="caution">
    <text evidence="8">The sequence shown here is derived from an EMBL/GenBank/DDBJ whole genome shotgun (WGS) entry which is preliminary data.</text>
</comment>